<feature type="transmembrane region" description="Helical" evidence="5">
    <location>
        <begin position="51"/>
        <end position="70"/>
    </location>
</feature>
<dbReference type="PANTHER" id="PTHR23531:SF1">
    <property type="entry name" value="QUINOLENE RESISTANCE PROTEIN NORA"/>
    <property type="match status" value="1"/>
</dbReference>
<feature type="transmembrane region" description="Helical" evidence="5">
    <location>
        <begin position="112"/>
        <end position="132"/>
    </location>
</feature>
<feature type="transmembrane region" description="Helical" evidence="5">
    <location>
        <begin position="252"/>
        <end position="271"/>
    </location>
</feature>
<sequence>MSSQHNPPTKLFTRDFVLAAVANLFISMVFYLLMTSMALYAVDRFQASDSAAGLASSAFIIGSVAARLIAGKLLALCGRKPLLIVSLAVFVLVSVLYIPADSLWLLLLLRFVHGMAFGAGNTALATAIQALIPPARRSEGTGYFSLSSTLSTAAGPLLAVVLASSGNYSAVFLFCALSSAVALLIGILLRLPEPAKAAGHPAGGARRGSFLRSIISPAALPISLVILVCGVAYSGIISFLAPFLLSRSMPAAASWFFLLYAATVLLSRLFAGRIQDRHGDNAIMYPLLAVFALGMAMLAFEPSTLTVALAALLTGLGFGALMPCAQAIAVSAVSPADMGVATSTFFLMLDLGVGFGPVALGLVIPLLGYTGMFGILAALAALGIGLYFLVHGRRSGTVAAAA</sequence>
<dbReference type="PANTHER" id="PTHR23531">
    <property type="entry name" value="QUINOLENE RESISTANCE PROTEIN NORA"/>
    <property type="match status" value="1"/>
</dbReference>
<feature type="transmembrane region" description="Helical" evidence="5">
    <location>
        <begin position="82"/>
        <end position="100"/>
    </location>
</feature>
<evidence type="ECO:0000313" key="8">
    <source>
        <dbReference type="Proteomes" id="UP001296993"/>
    </source>
</evidence>
<dbReference type="InterPro" id="IPR036259">
    <property type="entry name" value="MFS_trans_sf"/>
</dbReference>
<evidence type="ECO:0000259" key="6">
    <source>
        <dbReference type="PROSITE" id="PS50850"/>
    </source>
</evidence>
<protein>
    <submittedName>
        <fullName evidence="7">MFS family arabinose efflux permease</fullName>
    </submittedName>
</protein>
<keyword evidence="2 5" id="KW-0812">Transmembrane</keyword>
<dbReference type="SUPFAM" id="SSF103473">
    <property type="entry name" value="MFS general substrate transporter"/>
    <property type="match status" value="1"/>
</dbReference>
<dbReference type="RefSeq" id="WP_342592883.1">
    <property type="nucleotide sequence ID" value="NZ_BAAAJY010000004.1"/>
</dbReference>
<feature type="transmembrane region" description="Helical" evidence="5">
    <location>
        <begin position="210"/>
        <end position="240"/>
    </location>
</feature>
<feature type="domain" description="Major facilitator superfamily (MFS) profile" evidence="6">
    <location>
        <begin position="15"/>
        <end position="395"/>
    </location>
</feature>
<feature type="transmembrane region" description="Helical" evidence="5">
    <location>
        <begin position="144"/>
        <end position="164"/>
    </location>
</feature>
<dbReference type="InterPro" id="IPR020846">
    <property type="entry name" value="MFS_dom"/>
</dbReference>
<feature type="transmembrane region" description="Helical" evidence="5">
    <location>
        <begin position="283"/>
        <end position="300"/>
    </location>
</feature>
<comment type="subcellular location">
    <subcellularLocation>
        <location evidence="1">Cell membrane</location>
        <topology evidence="1">Multi-pass membrane protein</topology>
    </subcellularLocation>
</comment>
<dbReference type="Gene3D" id="1.20.1250.20">
    <property type="entry name" value="MFS general substrate transporter like domains"/>
    <property type="match status" value="1"/>
</dbReference>
<keyword evidence="3 5" id="KW-1133">Transmembrane helix</keyword>
<name>A0ABS4XJV9_9MICC</name>
<evidence type="ECO:0000256" key="3">
    <source>
        <dbReference type="ARBA" id="ARBA00022989"/>
    </source>
</evidence>
<feature type="transmembrane region" description="Helical" evidence="5">
    <location>
        <begin position="372"/>
        <end position="390"/>
    </location>
</feature>
<dbReference type="InterPro" id="IPR052714">
    <property type="entry name" value="MFS_Exporter"/>
</dbReference>
<organism evidence="7 8">
    <name type="scientific">Paeniglutamicibacter kerguelensis</name>
    <dbReference type="NCBI Taxonomy" id="254788"/>
    <lineage>
        <taxon>Bacteria</taxon>
        <taxon>Bacillati</taxon>
        <taxon>Actinomycetota</taxon>
        <taxon>Actinomycetes</taxon>
        <taxon>Micrococcales</taxon>
        <taxon>Micrococcaceae</taxon>
        <taxon>Paeniglutamicibacter</taxon>
    </lineage>
</organism>
<accession>A0ABS4XJV9</accession>
<feature type="transmembrane region" description="Helical" evidence="5">
    <location>
        <begin position="345"/>
        <end position="366"/>
    </location>
</feature>
<feature type="transmembrane region" description="Helical" evidence="5">
    <location>
        <begin position="16"/>
        <end position="39"/>
    </location>
</feature>
<keyword evidence="8" id="KW-1185">Reference proteome</keyword>
<evidence type="ECO:0000256" key="1">
    <source>
        <dbReference type="ARBA" id="ARBA00004651"/>
    </source>
</evidence>
<dbReference type="EMBL" id="JAGIOF010000004">
    <property type="protein sequence ID" value="MBP2388631.1"/>
    <property type="molecule type" value="Genomic_DNA"/>
</dbReference>
<dbReference type="Pfam" id="PF07690">
    <property type="entry name" value="MFS_1"/>
    <property type="match status" value="1"/>
</dbReference>
<feature type="transmembrane region" description="Helical" evidence="5">
    <location>
        <begin position="306"/>
        <end position="333"/>
    </location>
</feature>
<dbReference type="CDD" id="cd17489">
    <property type="entry name" value="MFS_YfcJ_like"/>
    <property type="match status" value="1"/>
</dbReference>
<dbReference type="Proteomes" id="UP001296993">
    <property type="component" value="Unassembled WGS sequence"/>
</dbReference>
<keyword evidence="4 5" id="KW-0472">Membrane</keyword>
<dbReference type="InterPro" id="IPR011701">
    <property type="entry name" value="MFS"/>
</dbReference>
<evidence type="ECO:0000313" key="7">
    <source>
        <dbReference type="EMBL" id="MBP2388631.1"/>
    </source>
</evidence>
<gene>
    <name evidence="7" type="ORF">JOF47_004204</name>
</gene>
<reference evidence="7 8" key="1">
    <citation type="submission" date="2021-03" db="EMBL/GenBank/DDBJ databases">
        <title>Sequencing the genomes of 1000 actinobacteria strains.</title>
        <authorList>
            <person name="Klenk H.-P."/>
        </authorList>
    </citation>
    <scope>NUCLEOTIDE SEQUENCE [LARGE SCALE GENOMIC DNA]</scope>
    <source>
        <strain evidence="7 8">DSM 15797</strain>
    </source>
</reference>
<proteinExistence type="predicted"/>
<dbReference type="PROSITE" id="PS50850">
    <property type="entry name" value="MFS"/>
    <property type="match status" value="1"/>
</dbReference>
<evidence type="ECO:0000256" key="5">
    <source>
        <dbReference type="SAM" id="Phobius"/>
    </source>
</evidence>
<comment type="caution">
    <text evidence="7">The sequence shown here is derived from an EMBL/GenBank/DDBJ whole genome shotgun (WGS) entry which is preliminary data.</text>
</comment>
<feature type="transmembrane region" description="Helical" evidence="5">
    <location>
        <begin position="170"/>
        <end position="189"/>
    </location>
</feature>
<evidence type="ECO:0000256" key="4">
    <source>
        <dbReference type="ARBA" id="ARBA00023136"/>
    </source>
</evidence>
<evidence type="ECO:0000256" key="2">
    <source>
        <dbReference type="ARBA" id="ARBA00022692"/>
    </source>
</evidence>